<dbReference type="RefSeq" id="WP_080460388.1">
    <property type="nucleotide sequence ID" value="NZ_JXMW01000010.1"/>
</dbReference>
<dbReference type="Proteomes" id="UP000191661">
    <property type="component" value="Unassembled WGS sequence"/>
</dbReference>
<comment type="caution">
    <text evidence="1">The sequence shown here is derived from an EMBL/GenBank/DDBJ whole genome shotgun (WGS) entry which is preliminary data.</text>
</comment>
<dbReference type="OrthoDB" id="386526at2157"/>
<keyword evidence="2" id="KW-1185">Reference proteome</keyword>
<dbReference type="EMBL" id="JXMW01000010">
    <property type="protein sequence ID" value="OQD58687.1"/>
    <property type="molecule type" value="Genomic_DNA"/>
</dbReference>
<protein>
    <submittedName>
        <fullName evidence="1">Uncharacterized protein</fullName>
    </submittedName>
</protein>
<evidence type="ECO:0000313" key="1">
    <source>
        <dbReference type="EMBL" id="OQD58687.1"/>
    </source>
</evidence>
<accession>A0A1V6N242</accession>
<gene>
    <name evidence="1" type="ORF">MBBAR_10c00280</name>
</gene>
<name>A0A1V6N242_METAZ</name>
<evidence type="ECO:0000313" key="2">
    <source>
        <dbReference type="Proteomes" id="UP000191661"/>
    </source>
</evidence>
<reference evidence="1 2" key="1">
    <citation type="submission" date="2014-12" db="EMBL/GenBank/DDBJ databases">
        <title>Genome sequence of Methanobrevibacter arboriphilicus DH1, DSM1125.</title>
        <authorList>
            <person name="Poehlein A."/>
            <person name="Thauer R.K."/>
            <person name="Seedorf H."/>
            <person name="Daniel R."/>
        </authorList>
    </citation>
    <scope>NUCLEOTIDE SEQUENCE [LARGE SCALE GENOMIC DNA]</scope>
    <source>
        <strain evidence="1 2">DH1</strain>
    </source>
</reference>
<proteinExistence type="predicted"/>
<organism evidence="1 2">
    <name type="scientific">Methanobrevibacter arboriphilus JCM 13429 = DSM 1125</name>
    <dbReference type="NCBI Taxonomy" id="1300164"/>
    <lineage>
        <taxon>Archaea</taxon>
        <taxon>Methanobacteriati</taxon>
        <taxon>Methanobacteriota</taxon>
        <taxon>Methanomada group</taxon>
        <taxon>Methanobacteria</taxon>
        <taxon>Methanobacteriales</taxon>
        <taxon>Methanobacteriaceae</taxon>
        <taxon>Methanobrevibacter</taxon>
    </lineage>
</organism>
<dbReference type="AlphaFoldDB" id="A0A1V6N242"/>
<sequence>MPITKDSKKLYMKNGNLPVSFINGLSSLMENGSTIKKINLPVDYEEEGFPNHSREEEVKGSIISFSTNSTNNEDHLHFYSGQYAIFNIYPNVEPFDRFSNLVIETWGGSNSVTLQIFNKNNEKLFESTKASSGNSTDGWFIEWDLNSLELGLEELIFKLISNTNNMAISNIFFEYDLKPVDANMFKYASKVQTVTKKLSELQNGDLVLSYSVINNPGAMINGRIFFEDIYINVTAGNVSVKKRSDDNLVTWISQNFDYSDAVMLEQFFTFEVQRQTPQDLIDVKKEIFDNIDKIKIETYNNGFRIKKNEDYVFSACWGSVNITTTGSNGLTTTTVNFPFTFHNIGGVLTNVIGGSPLLQNSSNGGLTTSSVDVTLQRTTAGTSGVRWYAYGS</sequence>